<evidence type="ECO:0000313" key="4">
    <source>
        <dbReference type="Proteomes" id="UP000051952"/>
    </source>
</evidence>
<accession>A0A0S4J9W9</accession>
<keyword evidence="3" id="KW-0812">Transmembrane</keyword>
<dbReference type="InterPro" id="IPR050498">
    <property type="entry name" value="Ycf3"/>
</dbReference>
<organism evidence="3 4">
    <name type="scientific">Bodo saltans</name>
    <name type="common">Flagellated protozoan</name>
    <dbReference type="NCBI Taxonomy" id="75058"/>
    <lineage>
        <taxon>Eukaryota</taxon>
        <taxon>Discoba</taxon>
        <taxon>Euglenozoa</taxon>
        <taxon>Kinetoplastea</taxon>
        <taxon>Metakinetoplastina</taxon>
        <taxon>Eubodonida</taxon>
        <taxon>Bodonidae</taxon>
        <taxon>Bodo</taxon>
    </lineage>
</organism>
<dbReference type="SUPFAM" id="SSF48439">
    <property type="entry name" value="Protein prenylyltransferase"/>
    <property type="match status" value="2"/>
</dbReference>
<keyword evidence="2" id="KW-0802">TPR repeat</keyword>
<evidence type="ECO:0000256" key="1">
    <source>
        <dbReference type="ARBA" id="ARBA00022737"/>
    </source>
</evidence>
<protein>
    <submittedName>
        <fullName evidence="3">Transmembrane protein, putative</fullName>
    </submittedName>
</protein>
<name>A0A0S4J9W9_BODSA</name>
<gene>
    <name evidence="3" type="ORF">BSAL_86215</name>
</gene>
<keyword evidence="4" id="KW-1185">Reference proteome</keyword>
<dbReference type="Proteomes" id="UP000051952">
    <property type="component" value="Unassembled WGS sequence"/>
</dbReference>
<dbReference type="EMBL" id="CYKH01001042">
    <property type="protein sequence ID" value="CUG79759.1"/>
    <property type="molecule type" value="Genomic_DNA"/>
</dbReference>
<dbReference type="VEuPathDB" id="TriTrypDB:BSAL_86215"/>
<keyword evidence="3" id="KW-0472">Membrane</keyword>
<dbReference type="OrthoDB" id="421121at2759"/>
<dbReference type="InterPro" id="IPR011990">
    <property type="entry name" value="TPR-like_helical_dom_sf"/>
</dbReference>
<evidence type="ECO:0000256" key="2">
    <source>
        <dbReference type="ARBA" id="ARBA00022803"/>
    </source>
</evidence>
<proteinExistence type="predicted"/>
<dbReference type="Gene3D" id="1.25.40.10">
    <property type="entry name" value="Tetratricopeptide repeat domain"/>
    <property type="match status" value="4"/>
</dbReference>
<sequence>MIANGVEVTLALLQQRFIGRGKDEPDDIIQRRRHQHVVMAFAEAFSETLPQFAVQVHTYTIGALDPVVFFVSGALTLVSVVKSILTFILQFEDILQLSDSQKILQRSLAENPIQADVWMTLGHYNAPVVLGKEISPAACNMEASHCWVNHFLALHKLTLHRVDYNRDEQHVTLRGHRYERLECFVNAVKGWCRAMALYEKYGNPFVLNKTSEYRTRMALGWYYIASVEKAELEKYVESWFTPQECYQASLELDDANAQAWLGLAKCNGGVVDGVDCNEVMCLKEALHRNADLEDAYMQLGLLLAERLQSNKKHAAATQLNPFGAPHTTEELTIVLIDERVLDATKCFSEVLARNHKNSLAFLNLGKCLLNVEGETSSGAAAATVRGFPHSLDSKSCFVNCLQLDATCAEAYYCLAMSLKEMMTINQSALLLGSNNNTTTVAATTTATIAGKTLSIVDCLVAAIAHDERMKAAYVQLGQHLDNGVTVTITPYRRSSSEEKETQRVFTNQKCFVEAICLGDDSPRVYYHLAECMGATDTVSITRHQAHQPTRRGQRIQRKSEHSLKLTKVQVFAHSIVETSDSMTDDDRASNAVALHFIGSHLHTWGSAASESIPALSASPMTSLDCLVAACDADPLVGRYFESLGDELTRIDAERRPLTVAPQQFTPSIAILHNGVQYSAKDCYVQSAQLDFSRASNLEKLAALMNDTEQLNLRRNYHHPRSGDADDGDDHGVSGGGGGAAAMLLNTMSKLDVLIHLLALQDAPAQTLWSIGNCLRLSSTTTTTTLPPSTSFPVIITTKEGNQFASRGEDSRAGRSWCAGVLPPSAALWSGRGATIRDVLVDSAAMTGNAPTVLDIGGGVQLTKVGALCKVLELDDTCCEALDCLWRLLPADSSCLTTTEDNGGGTHSSWTRLSCLLRLIHLEHALSSSYYALGQLLEQHNKVSIVTEDGDTFSVEELYLEAIASAEKFIHPDAYCSLGTLRAKAEAQLIPSLDQLEEVLLPDGAKVSAAQCFRHAVACDPTCGVAFYHLGCALGRLDRLVLPVSMATHEEFTVTVGGAADVTELSRSECLQYALTCDPTISGAYFALAEFLVLDDVVEIAGKRYTKQALLLETIHRTTSGSSSSSISGCSRSSDDGRTLAKAFLLLHKSLKDGGGDEATASLTLLSGGKLTSRDCLVNAIAADNCSGDAFFELGQWLVKRNQTSASSTVQIAPGTPPLTAKQCFICAIERDASNGAAYGALCGLLGDDEIVQMRTGRLTKRDALMEAIYLNPTDESAMRTMLGWIEESAESSFQLKNGEVVTRTSLLALILSVTTDLASTYFDLGIALVSAREPSIQLPKNNITLTPMQCFIESIRYAAPPAEAAASSQAPTTTSRGDAKLLPRAVSRIYDALLRIGTLMKDSDVLTVPDGPYREKFKNLTRVQCFVEAIALNPDHAIGYALVAKTLSSMRFPFKPKHEKKGLSQVECCMKAISLDNSCSTAYFALGKSLKEGATALVDKSKLSRQDCLVRAIEKANDEDNEDDDIVCEAFVALGQALESPTAQVLVGTKLYHQTDCFIKALDTNPRLPDALMERGRALGDREAVSHFGKVLNKKGFIAAAIAGKPDSPFPYYYLGEALVRDQHSLSVSTSALKTSTTTASTAAALPSAKVTRDNRTVSMNAMECFVEAISLMEASILDESIMTSPLHAAAYYQLGLCLTAMADANPSGQSSPPVVHFPKTNTTLTAQECHIEAIHRNPNYAEPYYAVGCLYLKTNENIRLRTKDSKQRDLLTPKECIIKAITLKPTWALPYVRLASTMAAKQSELLPSGPFSKKECLTHALSLDASCGEAYYLLGMTIGNKEQVAVKGMSPLDSRKCFIYAITHARTLWAAYYQLGMLLTDNESVTINNEKYQRSQLMKFRDRAFQATSNHTFE</sequence>
<dbReference type="PANTHER" id="PTHR44858:SF1">
    <property type="entry name" value="UDP-N-ACETYLGLUCOSAMINE--PEPTIDE N-ACETYLGLUCOSAMINYLTRANSFERASE SPINDLY-RELATED"/>
    <property type="match status" value="1"/>
</dbReference>
<evidence type="ECO:0000313" key="3">
    <source>
        <dbReference type="EMBL" id="CUG79759.1"/>
    </source>
</evidence>
<keyword evidence="1" id="KW-0677">Repeat</keyword>
<dbReference type="PANTHER" id="PTHR44858">
    <property type="entry name" value="TETRATRICOPEPTIDE REPEAT PROTEIN 6"/>
    <property type="match status" value="1"/>
</dbReference>
<reference evidence="4" key="1">
    <citation type="submission" date="2015-09" db="EMBL/GenBank/DDBJ databases">
        <authorList>
            <consortium name="Pathogen Informatics"/>
        </authorList>
    </citation>
    <scope>NUCLEOTIDE SEQUENCE [LARGE SCALE GENOMIC DNA]</scope>
    <source>
        <strain evidence="4">Lake Konstanz</strain>
    </source>
</reference>